<reference evidence="3 4" key="1">
    <citation type="submission" date="2019-03" db="EMBL/GenBank/DDBJ databases">
        <title>Genomic Encyclopedia of Type Strains, Phase IV (KMG-IV): sequencing the most valuable type-strain genomes for metagenomic binning, comparative biology and taxonomic classification.</title>
        <authorList>
            <person name="Goeker M."/>
        </authorList>
    </citation>
    <scope>NUCLEOTIDE SEQUENCE [LARGE SCALE GENOMIC DNA]</scope>
    <source>
        <strain evidence="3 4">DSM 46831</strain>
    </source>
</reference>
<dbReference type="SUPFAM" id="SSF63411">
    <property type="entry name" value="LuxS/MPP-like metallohydrolase"/>
    <property type="match status" value="2"/>
</dbReference>
<comment type="caution">
    <text evidence="3">The sequence shown here is derived from an EMBL/GenBank/DDBJ whole genome shotgun (WGS) entry which is preliminary data.</text>
</comment>
<organism evidence="3 4">
    <name type="scientific">Baia soyae</name>
    <dbReference type="NCBI Taxonomy" id="1544746"/>
    <lineage>
        <taxon>Bacteria</taxon>
        <taxon>Bacillati</taxon>
        <taxon>Bacillota</taxon>
        <taxon>Bacilli</taxon>
        <taxon>Bacillales</taxon>
        <taxon>Thermoactinomycetaceae</taxon>
        <taxon>Baia</taxon>
    </lineage>
</organism>
<protein>
    <submittedName>
        <fullName evidence="3">Putative Zn-dependent peptidase</fullName>
    </submittedName>
</protein>
<dbReference type="InterPro" id="IPR011765">
    <property type="entry name" value="Pept_M16_N"/>
</dbReference>
<dbReference type="Proteomes" id="UP000294746">
    <property type="component" value="Unassembled WGS sequence"/>
</dbReference>
<keyword evidence="4" id="KW-1185">Reference proteome</keyword>
<sequence length="429" mass="49222">MKKLVYAQLDEVLYHEELDNGLNVYILPKEGFHETFATFTTKYGSIDNTFIPRGLGEPIKVPDGIAHFLEHKMFEDEGKDVFYSFGEQGASVNAFTSFTRTGYLFSSMMQIEKNIETLLDFVQKPYFTGRSIEKEKGIIAQEIKMYADNPDWRAYFGMIENMFEKHPVRIDIGGTIESITAITKKDLTTCYETFYHPSNMVLFIVGSVDPEEIMRLVRENQSAKKFPVKEEIIRCVEPEGTPTYVAKRSISMPVSVPKCVVGYKEKDPTRQGKDLLKHQLSVQVVLDLLFSPSSKMYESLYESGNLHDPLSFHYTAEWGFGFSIISGNSNNPDHVADKITETITAYQQVGFLDEEIDRVIKRKIGAFLRSLNSLDFIAKEFTRYQFNGMNFFDVVSTLESLTRHDLQAVLRNHFIPEYQTIFIIREEGS</sequence>
<dbReference type="PANTHER" id="PTHR11851:SF134">
    <property type="entry name" value="ZINC-DEPENDENT PROTEASE"/>
    <property type="match status" value="1"/>
</dbReference>
<dbReference type="InterPro" id="IPR050361">
    <property type="entry name" value="MPP/UQCRC_Complex"/>
</dbReference>
<dbReference type="NCBIfam" id="NF047421">
    <property type="entry name" value="YfmH_fam"/>
    <property type="match status" value="1"/>
</dbReference>
<evidence type="ECO:0000313" key="3">
    <source>
        <dbReference type="EMBL" id="TCP70278.1"/>
    </source>
</evidence>
<dbReference type="GO" id="GO:0046872">
    <property type="term" value="F:metal ion binding"/>
    <property type="evidence" value="ECO:0007669"/>
    <property type="project" value="InterPro"/>
</dbReference>
<dbReference type="InterPro" id="IPR007863">
    <property type="entry name" value="Peptidase_M16_C"/>
</dbReference>
<accession>A0A4R2SC10</accession>
<gene>
    <name evidence="3" type="ORF">EDD57_10394</name>
</gene>
<name>A0A4R2SC10_9BACL</name>
<feature type="domain" description="Peptidase M16 C-terminal" evidence="2">
    <location>
        <begin position="182"/>
        <end position="361"/>
    </location>
</feature>
<dbReference type="InterPro" id="IPR011249">
    <property type="entry name" value="Metalloenz_LuxS/M16"/>
</dbReference>
<dbReference type="EMBL" id="SLXV01000003">
    <property type="protein sequence ID" value="TCP70278.1"/>
    <property type="molecule type" value="Genomic_DNA"/>
</dbReference>
<dbReference type="Pfam" id="PF05193">
    <property type="entry name" value="Peptidase_M16_C"/>
    <property type="match status" value="1"/>
</dbReference>
<evidence type="ECO:0000259" key="1">
    <source>
        <dbReference type="Pfam" id="PF00675"/>
    </source>
</evidence>
<evidence type="ECO:0000313" key="4">
    <source>
        <dbReference type="Proteomes" id="UP000294746"/>
    </source>
</evidence>
<dbReference type="Gene3D" id="3.30.830.10">
    <property type="entry name" value="Metalloenzyme, LuxS/M16 peptidase-like"/>
    <property type="match status" value="2"/>
</dbReference>
<evidence type="ECO:0000259" key="2">
    <source>
        <dbReference type="Pfam" id="PF05193"/>
    </source>
</evidence>
<dbReference type="RefSeq" id="WP_131847799.1">
    <property type="nucleotide sequence ID" value="NZ_SLXV01000003.1"/>
</dbReference>
<dbReference type="AlphaFoldDB" id="A0A4R2SC10"/>
<feature type="domain" description="Peptidase M16 N-terminal" evidence="1">
    <location>
        <begin position="63"/>
        <end position="170"/>
    </location>
</feature>
<dbReference type="PANTHER" id="PTHR11851">
    <property type="entry name" value="METALLOPROTEASE"/>
    <property type="match status" value="1"/>
</dbReference>
<proteinExistence type="predicted"/>
<dbReference type="Pfam" id="PF00675">
    <property type="entry name" value="Peptidase_M16"/>
    <property type="match status" value="1"/>
</dbReference>
<dbReference type="OrthoDB" id="9811314at2"/>